<organism evidence="3 4">
    <name type="scientific">Aquipuribacter nitratireducens</name>
    <dbReference type="NCBI Taxonomy" id="650104"/>
    <lineage>
        <taxon>Bacteria</taxon>
        <taxon>Bacillati</taxon>
        <taxon>Actinomycetota</taxon>
        <taxon>Actinomycetes</taxon>
        <taxon>Micrococcales</taxon>
        <taxon>Intrasporangiaceae</taxon>
        <taxon>Aquipuribacter</taxon>
    </lineage>
</organism>
<dbReference type="RefSeq" id="WP_340268852.1">
    <property type="nucleotide sequence ID" value="NZ_JBBEOG010000003.1"/>
</dbReference>
<evidence type="ECO:0000313" key="3">
    <source>
        <dbReference type="EMBL" id="MFC5379642.1"/>
    </source>
</evidence>
<feature type="region of interest" description="Disordered" evidence="1">
    <location>
        <begin position="17"/>
        <end position="105"/>
    </location>
</feature>
<feature type="transmembrane region" description="Helical" evidence="2">
    <location>
        <begin position="121"/>
        <end position="141"/>
    </location>
</feature>
<keyword evidence="4" id="KW-1185">Reference proteome</keyword>
<keyword evidence="2" id="KW-0812">Transmembrane</keyword>
<gene>
    <name evidence="3" type="ORF">ACFPJ6_02455</name>
</gene>
<accession>A0ABW0GJW9</accession>
<proteinExistence type="predicted"/>
<dbReference type="EMBL" id="JBHSLD010000004">
    <property type="protein sequence ID" value="MFC5379642.1"/>
    <property type="molecule type" value="Genomic_DNA"/>
</dbReference>
<feature type="compositionally biased region" description="Low complexity" evidence="1">
    <location>
        <begin position="63"/>
        <end position="85"/>
    </location>
</feature>
<name>A0ABW0GJW9_9MICO</name>
<evidence type="ECO:0000256" key="1">
    <source>
        <dbReference type="SAM" id="MobiDB-lite"/>
    </source>
</evidence>
<keyword evidence="2" id="KW-1133">Transmembrane helix</keyword>
<keyword evidence="2" id="KW-0472">Membrane</keyword>
<evidence type="ECO:0000313" key="4">
    <source>
        <dbReference type="Proteomes" id="UP001596122"/>
    </source>
</evidence>
<reference evidence="4" key="1">
    <citation type="journal article" date="2019" name="Int. J. Syst. Evol. Microbiol.">
        <title>The Global Catalogue of Microorganisms (GCM) 10K type strain sequencing project: providing services to taxonomists for standard genome sequencing and annotation.</title>
        <authorList>
            <consortium name="The Broad Institute Genomics Platform"/>
            <consortium name="The Broad Institute Genome Sequencing Center for Infectious Disease"/>
            <person name="Wu L."/>
            <person name="Ma J."/>
        </authorList>
    </citation>
    <scope>NUCLEOTIDE SEQUENCE [LARGE SCALE GENOMIC DNA]</scope>
    <source>
        <strain evidence="4">CCUG 43114</strain>
    </source>
</reference>
<dbReference type="Proteomes" id="UP001596122">
    <property type="component" value="Unassembled WGS sequence"/>
</dbReference>
<dbReference type="PROSITE" id="PS51257">
    <property type="entry name" value="PROKAR_LIPOPROTEIN"/>
    <property type="match status" value="1"/>
</dbReference>
<evidence type="ECO:0000256" key="2">
    <source>
        <dbReference type="SAM" id="Phobius"/>
    </source>
</evidence>
<protein>
    <submittedName>
        <fullName evidence="3">Uncharacterized protein</fullName>
    </submittedName>
</protein>
<feature type="compositionally biased region" description="Gly residues" evidence="1">
    <location>
        <begin position="19"/>
        <end position="29"/>
    </location>
</feature>
<sequence>MVPRRLVLVVAATTLAASGGCGGLPGGTPGLPTELPTDIGIPTVLPSDLPTELPGLPGDGEDTAAPPAETVAPAPTDDGQAAPAPSAAPTPAPEDTASAVPAPTASEEPGLVADVVDGIPGWVWVVLVLLVLALVAATVVLRRLKQQELQWAALWHELTGEARWLDERVVPAVQDRSLDPQQLVTRWQDGQRRFDDLDRRVWAAANDEKKPQRTDDLNALSEALLRLRDAVDTEVSLRASGVEQPGLPDAAQTVADARDELRRTVNARTR</sequence>
<comment type="caution">
    <text evidence="3">The sequence shown here is derived from an EMBL/GenBank/DDBJ whole genome shotgun (WGS) entry which is preliminary data.</text>
</comment>